<reference evidence="4" key="1">
    <citation type="submission" date="2021-04" db="EMBL/GenBank/DDBJ databases">
        <title>Biosynthetic gene clusters of Dactylosporangioum roseum.</title>
        <authorList>
            <person name="Hartkoorn R.C."/>
            <person name="Beaudoing E."/>
            <person name="Hot D."/>
            <person name="Moureu S."/>
        </authorList>
    </citation>
    <scope>NUCLEOTIDE SEQUENCE</scope>
    <source>
        <strain evidence="4">NRRL B-16295</strain>
    </source>
</reference>
<dbReference type="Proteomes" id="UP001058271">
    <property type="component" value="Chromosome"/>
</dbReference>
<evidence type="ECO:0000259" key="3">
    <source>
        <dbReference type="PROSITE" id="PS51186"/>
    </source>
</evidence>
<dbReference type="PROSITE" id="PS51186">
    <property type="entry name" value="GNAT"/>
    <property type="match status" value="1"/>
</dbReference>
<dbReference type="RefSeq" id="WP_260727037.1">
    <property type="nucleotide sequence ID" value="NZ_BAAABS010000033.1"/>
</dbReference>
<dbReference type="Gene3D" id="3.40.630.30">
    <property type="match status" value="1"/>
</dbReference>
<protein>
    <submittedName>
        <fullName evidence="4">GNAT family N-acetyltransferase</fullName>
    </submittedName>
</protein>
<sequence length="170" mass="17877">MTSHEVVVRPIEPDDFAEVSRLTVAAYGADGQLDEDHGYGAVLADVASRAEAADVLVAADGAAVLGAVTFVLPGTKYAEVSGDGEAEFRMLAVDPAAQRRGVARRLVQACVDRARALGCTSLTICVHDGNTAAFALYDRFGFTRDPSLDWSPAPGVDLLGMRLSLQVLAQ</sequence>
<proteinExistence type="predicted"/>
<dbReference type="Pfam" id="PF00583">
    <property type="entry name" value="Acetyltransf_1"/>
    <property type="match status" value="1"/>
</dbReference>
<dbReference type="CDD" id="cd04301">
    <property type="entry name" value="NAT_SF"/>
    <property type="match status" value="1"/>
</dbReference>
<name>A0ABY5ZA55_9ACTN</name>
<evidence type="ECO:0000313" key="4">
    <source>
        <dbReference type="EMBL" id="UWZ37677.1"/>
    </source>
</evidence>
<dbReference type="SUPFAM" id="SSF55729">
    <property type="entry name" value="Acyl-CoA N-acyltransferases (Nat)"/>
    <property type="match status" value="1"/>
</dbReference>
<organism evidence="4 5">
    <name type="scientific">Dactylosporangium roseum</name>
    <dbReference type="NCBI Taxonomy" id="47989"/>
    <lineage>
        <taxon>Bacteria</taxon>
        <taxon>Bacillati</taxon>
        <taxon>Actinomycetota</taxon>
        <taxon>Actinomycetes</taxon>
        <taxon>Micromonosporales</taxon>
        <taxon>Micromonosporaceae</taxon>
        <taxon>Dactylosporangium</taxon>
    </lineage>
</organism>
<keyword evidence="1" id="KW-0808">Transferase</keyword>
<evidence type="ECO:0000256" key="2">
    <source>
        <dbReference type="ARBA" id="ARBA00023315"/>
    </source>
</evidence>
<dbReference type="InterPro" id="IPR050832">
    <property type="entry name" value="Bact_Acetyltransf"/>
</dbReference>
<dbReference type="EMBL" id="CP073721">
    <property type="protein sequence ID" value="UWZ37677.1"/>
    <property type="molecule type" value="Genomic_DNA"/>
</dbReference>
<keyword evidence="2" id="KW-0012">Acyltransferase</keyword>
<feature type="domain" description="N-acetyltransferase" evidence="3">
    <location>
        <begin position="6"/>
        <end position="166"/>
    </location>
</feature>
<gene>
    <name evidence="4" type="ORF">Drose_05230</name>
</gene>
<evidence type="ECO:0000256" key="1">
    <source>
        <dbReference type="ARBA" id="ARBA00022679"/>
    </source>
</evidence>
<evidence type="ECO:0000313" key="5">
    <source>
        <dbReference type="Proteomes" id="UP001058271"/>
    </source>
</evidence>
<accession>A0ABY5ZA55</accession>
<keyword evidence="5" id="KW-1185">Reference proteome</keyword>
<dbReference type="InterPro" id="IPR016181">
    <property type="entry name" value="Acyl_CoA_acyltransferase"/>
</dbReference>
<dbReference type="InterPro" id="IPR000182">
    <property type="entry name" value="GNAT_dom"/>
</dbReference>
<dbReference type="PANTHER" id="PTHR43877">
    <property type="entry name" value="AMINOALKYLPHOSPHONATE N-ACETYLTRANSFERASE-RELATED-RELATED"/>
    <property type="match status" value="1"/>
</dbReference>